<accession>A0A0A9A6U4</accession>
<sequence>MRKIYDFTVHIGCKPFLFFSLCNHLAI</sequence>
<reference evidence="1" key="1">
    <citation type="submission" date="2014-09" db="EMBL/GenBank/DDBJ databases">
        <authorList>
            <person name="Magalhaes I.L.F."/>
            <person name="Oliveira U."/>
            <person name="Santos F.R."/>
            <person name="Vidigal T.H.D.A."/>
            <person name="Brescovit A.D."/>
            <person name="Santos A.J."/>
        </authorList>
    </citation>
    <scope>NUCLEOTIDE SEQUENCE</scope>
    <source>
        <tissue evidence="1">Shoot tissue taken approximately 20 cm above the soil surface</tissue>
    </source>
</reference>
<dbReference type="AlphaFoldDB" id="A0A0A9A6U4"/>
<dbReference type="EMBL" id="GBRH01252277">
    <property type="protein sequence ID" value="JAD45618.1"/>
    <property type="molecule type" value="Transcribed_RNA"/>
</dbReference>
<name>A0A0A9A6U4_ARUDO</name>
<evidence type="ECO:0000313" key="1">
    <source>
        <dbReference type="EMBL" id="JAD45618.1"/>
    </source>
</evidence>
<protein>
    <submittedName>
        <fullName evidence="1">Uncharacterized protein</fullName>
    </submittedName>
</protein>
<reference evidence="1" key="2">
    <citation type="journal article" date="2015" name="Data Brief">
        <title>Shoot transcriptome of the giant reed, Arundo donax.</title>
        <authorList>
            <person name="Barrero R.A."/>
            <person name="Guerrero F.D."/>
            <person name="Moolhuijzen P."/>
            <person name="Goolsby J.A."/>
            <person name="Tidwell J."/>
            <person name="Bellgard S.E."/>
            <person name="Bellgard M.I."/>
        </authorList>
    </citation>
    <scope>NUCLEOTIDE SEQUENCE</scope>
    <source>
        <tissue evidence="1">Shoot tissue taken approximately 20 cm above the soil surface</tissue>
    </source>
</reference>
<organism evidence="1">
    <name type="scientific">Arundo donax</name>
    <name type="common">Giant reed</name>
    <name type="synonym">Donax arundinaceus</name>
    <dbReference type="NCBI Taxonomy" id="35708"/>
    <lineage>
        <taxon>Eukaryota</taxon>
        <taxon>Viridiplantae</taxon>
        <taxon>Streptophyta</taxon>
        <taxon>Embryophyta</taxon>
        <taxon>Tracheophyta</taxon>
        <taxon>Spermatophyta</taxon>
        <taxon>Magnoliopsida</taxon>
        <taxon>Liliopsida</taxon>
        <taxon>Poales</taxon>
        <taxon>Poaceae</taxon>
        <taxon>PACMAD clade</taxon>
        <taxon>Arundinoideae</taxon>
        <taxon>Arundineae</taxon>
        <taxon>Arundo</taxon>
    </lineage>
</organism>
<proteinExistence type="predicted"/>